<name>G2EG29_9FLAO</name>
<keyword evidence="2" id="KW-1185">Reference proteome</keyword>
<dbReference type="InterPro" id="IPR025234">
    <property type="entry name" value="YjzH-like"/>
</dbReference>
<dbReference type="eggNOG" id="ENOG5033IDH">
    <property type="taxonomic scope" value="Bacteria"/>
</dbReference>
<sequence length="52" mass="6225">MKEYKIIVPKLGFTNRMQNLEDLLNQYGREGWKVIHIAPNWANIALERNKNR</sequence>
<protein>
    <submittedName>
        <fullName evidence="1">DUF4177 domain-containing protein</fullName>
    </submittedName>
</protein>
<dbReference type="RefSeq" id="WP_008638823.1">
    <property type="nucleotide sequence ID" value="NZ_AFXZ01000050.1"/>
</dbReference>
<accession>G2EG29</accession>
<dbReference type="EMBL" id="AFXZ01000050">
    <property type="protein sequence ID" value="EGV42551.1"/>
    <property type="molecule type" value="Genomic_DNA"/>
</dbReference>
<evidence type="ECO:0000313" key="2">
    <source>
        <dbReference type="Proteomes" id="UP000003730"/>
    </source>
</evidence>
<reference evidence="1 2" key="1">
    <citation type="journal article" date="2008" name="Int. J. Syst. Evol. Microbiol.">
        <title>Bizionia argentinensis sp. nov., isolated from surface marine water in Antarctica.</title>
        <authorList>
            <person name="Bercovich A."/>
            <person name="Vazquez S.C."/>
            <person name="Yankilevich P."/>
            <person name="Coria S.H."/>
            <person name="Foti M."/>
            <person name="Hernandez E."/>
            <person name="Vidal A."/>
            <person name="Ruberto L."/>
            <person name="Melo C."/>
            <person name="Marenssi S."/>
            <person name="Criscuolo M."/>
            <person name="Memoli M."/>
            <person name="Arguelles M."/>
            <person name="Mac Cormack W.P."/>
        </authorList>
    </citation>
    <scope>NUCLEOTIDE SEQUENCE [LARGE SCALE GENOMIC DNA]</scope>
    <source>
        <strain evidence="1 2">JUB59</strain>
    </source>
</reference>
<gene>
    <name evidence="1" type="ORF">BZARG_1857</name>
</gene>
<proteinExistence type="predicted"/>
<evidence type="ECO:0000313" key="1">
    <source>
        <dbReference type="EMBL" id="EGV42551.1"/>
    </source>
</evidence>
<dbReference type="Proteomes" id="UP000003730">
    <property type="component" value="Unassembled WGS sequence"/>
</dbReference>
<dbReference type="OrthoDB" id="1202795at2"/>
<dbReference type="STRING" id="1046627.BZARG_1857"/>
<dbReference type="Pfam" id="PF13783">
    <property type="entry name" value="DUF4177"/>
    <property type="match status" value="1"/>
</dbReference>
<comment type="caution">
    <text evidence="1">The sequence shown here is derived from an EMBL/GenBank/DDBJ whole genome shotgun (WGS) entry which is preliminary data.</text>
</comment>
<dbReference type="AlphaFoldDB" id="G2EG29"/>
<organism evidence="1 2">
    <name type="scientific">Bizionia argentinensis JUB59</name>
    <dbReference type="NCBI Taxonomy" id="1046627"/>
    <lineage>
        <taxon>Bacteria</taxon>
        <taxon>Pseudomonadati</taxon>
        <taxon>Bacteroidota</taxon>
        <taxon>Flavobacteriia</taxon>
        <taxon>Flavobacteriales</taxon>
        <taxon>Flavobacteriaceae</taxon>
        <taxon>Bizionia</taxon>
    </lineage>
</organism>